<dbReference type="Pfam" id="PF14318">
    <property type="entry name" value="Mononeg_mRNAcap"/>
    <property type="match status" value="1"/>
</dbReference>
<dbReference type="InterPro" id="IPR026890">
    <property type="entry name" value="Mononeg_mRNAcap"/>
</dbReference>
<evidence type="ECO:0000256" key="14">
    <source>
        <dbReference type="ARBA" id="ARBA00024494"/>
    </source>
</evidence>
<evidence type="ECO:0000256" key="5">
    <source>
        <dbReference type="ARBA" id="ARBA00022679"/>
    </source>
</evidence>
<keyword evidence="6" id="KW-0949">S-adenosyl-L-methionine</keyword>
<evidence type="ECO:0000313" key="22">
    <source>
        <dbReference type="EMBL" id="AYW51538.1"/>
    </source>
</evidence>
<dbReference type="Pfam" id="PF00946">
    <property type="entry name" value="Mononeg_RNA_pol"/>
    <property type="match status" value="1"/>
</dbReference>
<evidence type="ECO:0000256" key="10">
    <source>
        <dbReference type="ARBA" id="ARBA00022844"/>
    </source>
</evidence>
<evidence type="ECO:0000256" key="9">
    <source>
        <dbReference type="ARBA" id="ARBA00022840"/>
    </source>
</evidence>
<keyword evidence="4" id="KW-0507">mRNA processing</keyword>
<evidence type="ECO:0000256" key="1">
    <source>
        <dbReference type="ARBA" id="ARBA00004328"/>
    </source>
</evidence>
<evidence type="ECO:0000256" key="17">
    <source>
        <dbReference type="ARBA" id="ARBA00031012"/>
    </source>
</evidence>
<accession>A0A3G5FMI8</accession>
<evidence type="ECO:0000256" key="19">
    <source>
        <dbReference type="ARBA" id="ARBA00047370"/>
    </source>
</evidence>
<evidence type="ECO:0000256" key="18">
    <source>
        <dbReference type="ARBA" id="ARBA00047332"/>
    </source>
</evidence>
<comment type="catalytic activity">
    <reaction evidence="14">
        <text>a 5'-end triphospho-adenylyl-adenylyl-cytidylyl-adenosine in mRNA + GDP + H(+) = a 5'-end (5'-triphosphoguanosine)-adenylyl-adenylyl-cytidylyl-adenosine in mRNA + diphosphate</text>
        <dbReference type="Rhea" id="RHEA:65436"/>
        <dbReference type="Rhea" id="RHEA-COMP:16797"/>
        <dbReference type="Rhea" id="RHEA-COMP:16799"/>
        <dbReference type="ChEBI" id="CHEBI:15378"/>
        <dbReference type="ChEBI" id="CHEBI:33019"/>
        <dbReference type="ChEBI" id="CHEBI:58189"/>
        <dbReference type="ChEBI" id="CHEBI:156484"/>
        <dbReference type="ChEBI" id="CHEBI:156503"/>
        <dbReference type="EC" id="2.7.7.88"/>
    </reaction>
</comment>
<evidence type="ECO:0000256" key="16">
    <source>
        <dbReference type="ARBA" id="ARBA00030436"/>
    </source>
</evidence>
<keyword evidence="23" id="KW-1185">Reference proteome</keyword>
<dbReference type="PROSITE" id="PS50526">
    <property type="entry name" value="RDRP_SSRNA_NEG_NONSEG"/>
    <property type="match status" value="1"/>
</dbReference>
<keyword evidence="9" id="KW-0067">ATP-binding</keyword>
<reference evidence="22" key="1">
    <citation type="journal article" date="2019" name="Arch. Virol.">
        <title>Discovery of three RNA viruses using ant transcriptomic datasets.</title>
        <authorList>
            <person name="Kleanthous E."/>
            <person name="Olendraite I."/>
            <person name="Lukhovitskaya N.I."/>
            <person name="Firth A.E."/>
        </authorList>
    </citation>
    <scope>NUCLEOTIDE SEQUENCE</scope>
    <source>
        <strain evidence="22">Cambridge</strain>
    </source>
</reference>
<dbReference type="GO" id="GO:0004482">
    <property type="term" value="F:mRNA 5'-cap (guanine-N7-)-methyltransferase activity"/>
    <property type="evidence" value="ECO:0007669"/>
    <property type="project" value="InterPro"/>
</dbReference>
<evidence type="ECO:0000256" key="2">
    <source>
        <dbReference type="ARBA" id="ARBA00012494"/>
    </source>
</evidence>
<evidence type="ECO:0000256" key="12">
    <source>
        <dbReference type="ARBA" id="ARBA00023042"/>
    </source>
</evidence>
<proteinExistence type="predicted"/>
<evidence type="ECO:0000256" key="11">
    <source>
        <dbReference type="ARBA" id="ARBA00022953"/>
    </source>
</evidence>
<comment type="catalytic activity">
    <reaction evidence="15">
        <text>a 5'-end (5'-triphosphoguanosine)-(2'-O-methyladenylyl)-adenylyl-cytidylyl-adenosine in mRNA + S-adenosyl-L-methionine = a 5'-end (N(7)-methyl 5'-triphosphoguanosine)-(2'-O-methyladenylyl)-adenylyl-cytidylyl-adenosine in mRNA + S-adenosyl-L-homocysteine</text>
        <dbReference type="Rhea" id="RHEA:65440"/>
        <dbReference type="Rhea" id="RHEA-COMP:16798"/>
        <dbReference type="Rhea" id="RHEA-COMP:16801"/>
        <dbReference type="ChEBI" id="CHEBI:57856"/>
        <dbReference type="ChEBI" id="CHEBI:59789"/>
        <dbReference type="ChEBI" id="CHEBI:156482"/>
        <dbReference type="ChEBI" id="CHEBI:156483"/>
    </reaction>
</comment>
<comment type="catalytic activity">
    <reaction evidence="18">
        <text>a 5'-end (5'-triphosphoguanosine)-adenylyl-adenylyl-cytidylyl-adenosine in mRNA + S-adenosyl-L-methionine = a 5'-end (5'-triphosphoguanosine)-(2'-O-methyladenylyl)-adenylyl-cytidylyl-adenosine in mRNA + S-adenosyl-L-homocysteine + H(+)</text>
        <dbReference type="Rhea" id="RHEA:65380"/>
        <dbReference type="Rhea" id="RHEA-COMP:16797"/>
        <dbReference type="Rhea" id="RHEA-COMP:16801"/>
        <dbReference type="ChEBI" id="CHEBI:15378"/>
        <dbReference type="ChEBI" id="CHEBI:57856"/>
        <dbReference type="ChEBI" id="CHEBI:59789"/>
        <dbReference type="ChEBI" id="CHEBI:156482"/>
        <dbReference type="ChEBI" id="CHEBI:156484"/>
    </reaction>
</comment>
<dbReference type="GO" id="GO:0005524">
    <property type="term" value="F:ATP binding"/>
    <property type="evidence" value="ECO:0007669"/>
    <property type="project" value="UniProtKB-KW"/>
</dbReference>
<dbReference type="KEGG" id="vg:80535898"/>
<comment type="subcellular location">
    <subcellularLocation>
        <location evidence="1">Virion</location>
    </subcellularLocation>
</comment>
<keyword evidence="10" id="KW-0946">Virion</keyword>
<evidence type="ECO:0000256" key="7">
    <source>
        <dbReference type="ARBA" id="ARBA00022695"/>
    </source>
</evidence>
<comment type="catalytic activity">
    <reaction evidence="20">
        <text>GTP + H2O = GDP + phosphate + H(+)</text>
        <dbReference type="Rhea" id="RHEA:19669"/>
        <dbReference type="ChEBI" id="CHEBI:15377"/>
        <dbReference type="ChEBI" id="CHEBI:15378"/>
        <dbReference type="ChEBI" id="CHEBI:37565"/>
        <dbReference type="ChEBI" id="CHEBI:43474"/>
        <dbReference type="ChEBI" id="CHEBI:58189"/>
    </reaction>
</comment>
<keyword evidence="13" id="KW-0511">Multifunctional enzyme</keyword>
<evidence type="ECO:0000256" key="8">
    <source>
        <dbReference type="ARBA" id="ARBA00022741"/>
    </source>
</evidence>
<evidence type="ECO:0000256" key="6">
    <source>
        <dbReference type="ARBA" id="ARBA00022691"/>
    </source>
</evidence>
<dbReference type="GO" id="GO:0003968">
    <property type="term" value="F:RNA-directed RNA polymerase activity"/>
    <property type="evidence" value="ECO:0007669"/>
    <property type="project" value="UniProtKB-KW"/>
</dbReference>
<evidence type="ECO:0000256" key="13">
    <source>
        <dbReference type="ARBA" id="ARBA00023268"/>
    </source>
</evidence>
<evidence type="ECO:0000256" key="15">
    <source>
        <dbReference type="ARBA" id="ARBA00024499"/>
    </source>
</evidence>
<evidence type="ECO:0000313" key="23">
    <source>
        <dbReference type="Proteomes" id="UP000676385"/>
    </source>
</evidence>
<keyword evidence="12" id="KW-0506">mRNA capping</keyword>
<feature type="domain" description="RdRp catalytic" evidence="21">
    <location>
        <begin position="557"/>
        <end position="736"/>
    </location>
</feature>
<dbReference type="Proteomes" id="UP000676385">
    <property type="component" value="Segment"/>
</dbReference>
<evidence type="ECO:0000259" key="21">
    <source>
        <dbReference type="PROSITE" id="PS50526"/>
    </source>
</evidence>
<evidence type="ECO:0000256" key="20">
    <source>
        <dbReference type="ARBA" id="ARBA00048548"/>
    </source>
</evidence>
<dbReference type="InterPro" id="IPR014023">
    <property type="entry name" value="Mononeg_RNA_pol_cat"/>
</dbReference>
<dbReference type="RefSeq" id="YP_010797903.1">
    <property type="nucleotide sequence ID" value="NC_076249.1"/>
</dbReference>
<dbReference type="EC" id="2.7.7.48" evidence="2"/>
<evidence type="ECO:0000256" key="3">
    <source>
        <dbReference type="ARBA" id="ARBA00022484"/>
    </source>
</evidence>
<dbReference type="GeneID" id="80535898"/>
<dbReference type="EMBL" id="MH477287">
    <property type="protein sequence ID" value="AYW51538.1"/>
    <property type="molecule type" value="Viral_cRNA"/>
</dbReference>
<organism evidence="22">
    <name type="scientific">Formica fusca virus 1</name>
    <dbReference type="NCBI Taxonomy" id="2018499"/>
    <lineage>
        <taxon>Viruses</taxon>
        <taxon>Riboviria</taxon>
        <taxon>Orthornavirae</taxon>
        <taxon>Negarnaviricota</taxon>
        <taxon>Haploviricotina</taxon>
        <taxon>Monjiviricetes</taxon>
        <taxon>Mononegavirales</taxon>
        <taxon>Nyamiviridae</taxon>
        <taxon>Formivirus</taxon>
        <taxon>Formivirus angliae</taxon>
    </lineage>
</organism>
<keyword evidence="3" id="KW-0696">RNA-directed RNA polymerase</keyword>
<keyword evidence="7" id="KW-0548">Nucleotidyltransferase</keyword>
<evidence type="ECO:0000256" key="4">
    <source>
        <dbReference type="ARBA" id="ARBA00022664"/>
    </source>
</evidence>
<protein>
    <recommendedName>
        <fullName evidence="2">RNA-directed RNA polymerase</fullName>
        <ecNumber evidence="2">2.7.7.48</ecNumber>
    </recommendedName>
    <alternativeName>
        <fullName evidence="17">Replicase</fullName>
    </alternativeName>
    <alternativeName>
        <fullName evidence="16">Transcriptase</fullName>
    </alternativeName>
</protein>
<comment type="catalytic activity">
    <reaction evidence="19">
        <text>a 5'-end (5'-triphosphoguanosine)-adenylyl-adenylyl-cytidylyl-adenosine in mRNA + 2 S-adenosyl-L-methionine = a 5'-end (N(7)-methyl 5'-triphosphoguanosine)-(2'-O-methyladenylyl)-adenylyl-cytidylyl-adenosine in mRNA + 2 S-adenosyl-L-homocysteine + H(+)</text>
        <dbReference type="Rhea" id="RHEA:65376"/>
        <dbReference type="Rhea" id="RHEA-COMP:16797"/>
        <dbReference type="Rhea" id="RHEA-COMP:16798"/>
        <dbReference type="ChEBI" id="CHEBI:15378"/>
        <dbReference type="ChEBI" id="CHEBI:57856"/>
        <dbReference type="ChEBI" id="CHEBI:59789"/>
        <dbReference type="ChEBI" id="CHEBI:156483"/>
        <dbReference type="ChEBI" id="CHEBI:156484"/>
        <dbReference type="EC" id="2.1.1.375"/>
    </reaction>
</comment>
<keyword evidence="8" id="KW-0547">Nucleotide-binding</keyword>
<keyword evidence="5" id="KW-0808">Transferase</keyword>
<keyword evidence="11" id="KW-0693">Viral RNA replication</keyword>
<name>A0A3G5FMI8_9MONO</name>
<dbReference type="GO" id="GO:0044423">
    <property type="term" value="C:virion component"/>
    <property type="evidence" value="ECO:0007669"/>
    <property type="project" value="UniProtKB-KW"/>
</dbReference>
<sequence length="1877" mass="216629">MEESLFETLQEEGLQYERIHQPIFRKDRHLSSALIATEIDYMLKNKDNPKGLKREHRELLDHLNKTQASIKDSKDFIPWVAKEWVNIAFTNEPLTGLTTALKVASEALRISLQDYAGIGHRLHIKPTKDLALLYHAKTAYNKVIKDITYQTLFHQSYVLGIYKGDAYGNLHLIWQDSKTCWLITHSHFVASRDMINSWFDAHLYGLAARGKYPGYDFYKEISSVIQAGRDLLIARGGEAYTLIKLWPSLVISCILRDTENKIDFYHTLQESLLTYTTCTFYQLATRSICTDICAHMSLELTGLWKCFGHPNVNMSKSVKTWVRKGSSFKGTCKPIADILVWTFRLEFCRQYYRRHKRWPVVRMSIYTPYKIRRDYLNNQWSEKPSTPWRPEEFEHVFMEKNLDFDYHIDMTDLLSDKSIIPSREQWIHEFDKQAHRTIWGRFPSGPPPTSKSVVVHYLKQDKITVKEVIDKLQTGNLPFSWRVMVAVPKEREFKEEDARFYGKMCFEMRLYQTSTEKNIADGVFTYIKHQSMTMSEEQLIRTILRMNTPVIHLEGETYVFIVLDFSSWCTNFRFELITPLFVELDNLYGLNGIFSLTHLFPLISVLLFQDRFNPPQQRSNGDPSEGERCYYAPEAWLEGQRQKGWTLATILIILLASWKCGTSASLLGQGDNQVILLRIPPNEHLLQQGMNMDTYVKHYLSVLKTLCEEAQIVIKLEETWYSRHLFEYSRKYHYKGSQVSSCCKRITRLASEANQVIPSLNSDIAGIFSTGAAAAAEDCTPMAAYYCTVVEAALHLWDTNQWMRKEPWEYTCCLLLMTRSVGGYPVTIYSQFCTRAVQDTLSTNLHLIKTALNDPILERQMRRVITLTPGQHRDFLSLIKDPQSIPLDIPLQPENYIKREIKKGLMTLIVNRDVKQLFTLDTEAAHDQLVRDLSSVVPCNPKLLNKLYALSNIGLQEKWTSMFANTRSIQQVAFKSWSDEADVIKAVQNLEKQYERYLQNKKEDLLCDELKNAACIGTYTQLLRERAWNTQMEGITMPPQQEQIKVKRWDQLTGDQSMKAILITSQVTAAHKQTSRGKYTPYFGSITQLRAKRATLQVIEVGSMVSSIKQLMELHGWVKGNKQLTELIETLIKEKTNITIDELQKYTKKVYSGAIAHRLPCPALRRGGMANQNLNHSSFYTITSDTALEYAKGGINYAICFQSCFLYGLTVLAHYTELGIPISRSTALLFSCVCTWRIPPESFTLPSVTYKGVATGVTIDQLRHKDVYERYPLHKQVDEHISYAVITARKFAAWIVNRRTVDKITSLDNRTMEENLTLTFINLAEFSRLQVPLFINSFIFYCILFDPLYFGTKYDYFNEILEGAVKNPYDLLIDSFKRCGHMQALNSLHGGPTKAYYSTEEARTLLYNIITHLCEDYRRILTTAYILTPEDKMPSLIRAMQAWLTINELPSILSVSMTKEDLDETLSTTYRDYPSIIPVCTLTEEETTTLIRAAPIQRIQEQGHMHVVYHLNDPPTSVNIHPAPALPYLYTILECPYATALTELSDRYDFTELVRDRVLVTIGDPEGLYYTILSHTWIYKAGYPYWSNNQQWERDPYAIMNDKCAITWSRQLYLANGPRITPCIPPNSLVLLTSDIPVEAPPDTLYLQLIRGGTTSWDALHVMRCHAHKDPLELWIVHRKQGKTTYEEQYINIPFLKSIPQTLDVLHEELSGALNRPACLSPYASVSHLLGVLPRTKLELILLLKTRIARATNLLMARQIRATTYEGAIEQMRYKARYKATIKRIATYHYFYRVFKCAPWFAIDSPTVVSYHCHRRSGGVSLCWRACGVEAVSISMHDLHLLYFYTFARYCWILLKLDAGEVPPLRCPHIVFSHTSE</sequence>